<proteinExistence type="predicted"/>
<keyword evidence="3" id="KW-1185">Reference proteome</keyword>
<protein>
    <submittedName>
        <fullName evidence="2">Uncharacterized protein</fullName>
    </submittedName>
</protein>
<comment type="caution">
    <text evidence="2">The sequence shown here is derived from an EMBL/GenBank/DDBJ whole genome shotgun (WGS) entry which is preliminary data.</text>
</comment>
<dbReference type="EMBL" id="JARXVC010000017">
    <property type="protein sequence ID" value="MDH6284024.1"/>
    <property type="molecule type" value="Genomic_DNA"/>
</dbReference>
<evidence type="ECO:0000313" key="3">
    <source>
        <dbReference type="Proteomes" id="UP001160334"/>
    </source>
</evidence>
<reference evidence="2 3" key="1">
    <citation type="submission" date="2023-04" db="EMBL/GenBank/DDBJ databases">
        <title>Forest soil microbial communities from Buena Vista Peninsula, Colon Province, Panama.</title>
        <authorList>
            <person name="Bouskill N."/>
        </authorList>
    </citation>
    <scope>NUCLEOTIDE SEQUENCE [LARGE SCALE GENOMIC DNA]</scope>
    <source>
        <strain evidence="2 3">CFH S0262</strain>
    </source>
</reference>
<evidence type="ECO:0000256" key="1">
    <source>
        <dbReference type="SAM" id="MobiDB-lite"/>
    </source>
</evidence>
<gene>
    <name evidence="2" type="ORF">M2280_005275</name>
</gene>
<name>A0ABT6MJG0_9NOCA</name>
<feature type="region of interest" description="Disordered" evidence="1">
    <location>
        <begin position="1"/>
        <end position="42"/>
    </location>
</feature>
<feature type="compositionally biased region" description="Polar residues" evidence="1">
    <location>
        <begin position="1"/>
        <end position="11"/>
    </location>
</feature>
<accession>A0ABT6MJG0</accession>
<evidence type="ECO:0000313" key="2">
    <source>
        <dbReference type="EMBL" id="MDH6284024.1"/>
    </source>
</evidence>
<organism evidence="2 3">
    <name type="scientific">Prescottella agglutinans</name>
    <dbReference type="NCBI Taxonomy" id="1644129"/>
    <lineage>
        <taxon>Bacteria</taxon>
        <taxon>Bacillati</taxon>
        <taxon>Actinomycetota</taxon>
        <taxon>Actinomycetes</taxon>
        <taxon>Mycobacteriales</taxon>
        <taxon>Nocardiaceae</taxon>
        <taxon>Prescottella</taxon>
    </lineage>
</organism>
<sequence length="100" mass="11121">MSTEDQQTHSQLDGMEPDTAIPADTPRAVPVTDSGRWDRWEDVPDDVTYRGTHDDGSPHGGRWVNRGGQRFIELSMDLSLVPEHMMVRLAPFVPVGGHQA</sequence>
<dbReference type="Proteomes" id="UP001160334">
    <property type="component" value="Unassembled WGS sequence"/>
</dbReference>